<reference evidence="7" key="1">
    <citation type="journal article" date="2021" name="PeerJ">
        <title>Extensive microbial diversity within the chicken gut microbiome revealed by metagenomics and culture.</title>
        <authorList>
            <person name="Gilroy R."/>
            <person name="Ravi A."/>
            <person name="Getino M."/>
            <person name="Pursley I."/>
            <person name="Horton D.L."/>
            <person name="Alikhan N.F."/>
            <person name="Baker D."/>
            <person name="Gharbi K."/>
            <person name="Hall N."/>
            <person name="Watson M."/>
            <person name="Adriaenssens E.M."/>
            <person name="Foster-Nyarko E."/>
            <person name="Jarju S."/>
            <person name="Secka A."/>
            <person name="Antonio M."/>
            <person name="Oren A."/>
            <person name="Chaudhuri R.R."/>
            <person name="La Ragione R."/>
            <person name="Hildebrand F."/>
            <person name="Pallen M.J."/>
        </authorList>
    </citation>
    <scope>NUCLEOTIDE SEQUENCE</scope>
    <source>
        <strain evidence="7">ChiHejej3B27-3195</strain>
    </source>
</reference>
<keyword evidence="1" id="KW-0678">Repressor</keyword>
<organism evidence="7 8">
    <name type="scientific">Candidatus Nesterenkonia stercoripullorum</name>
    <dbReference type="NCBI Taxonomy" id="2838701"/>
    <lineage>
        <taxon>Bacteria</taxon>
        <taxon>Bacillati</taxon>
        <taxon>Actinomycetota</taxon>
        <taxon>Actinomycetes</taxon>
        <taxon>Micrococcales</taxon>
        <taxon>Micrococcaceae</taxon>
        <taxon>Nesterenkonia</taxon>
    </lineage>
</organism>
<protein>
    <submittedName>
        <fullName evidence="7">TetR family transcriptional regulator C-terminal domain-containing protein</fullName>
    </submittedName>
</protein>
<evidence type="ECO:0000256" key="1">
    <source>
        <dbReference type="ARBA" id="ARBA00022491"/>
    </source>
</evidence>
<sequence length="188" mass="20462">MAIRSKRMRERDARVVAAAWRLIAREGLGALTVKALAAEADVPPSSMLYTMPNHAVVRERALEAIAPAIRQRVSGLPAEPAEGPERARMLLEALLPLDAERRLEASVLQVLSASALTEPGLQPIWREVDGTIRDVCAQALRARGIRGDVVALDHLHTVITGLTAQLMNRGDDRPVRWAHAVLERALAG</sequence>
<name>A0A9D1UTK3_9MICC</name>
<gene>
    <name evidence="7" type="ORF">H9871_08585</name>
</gene>
<dbReference type="Proteomes" id="UP000824151">
    <property type="component" value="Unassembled WGS sequence"/>
</dbReference>
<dbReference type="InterPro" id="IPR009057">
    <property type="entry name" value="Homeodomain-like_sf"/>
</dbReference>
<comment type="caution">
    <text evidence="7">The sequence shown here is derived from an EMBL/GenBank/DDBJ whole genome shotgun (WGS) entry which is preliminary data.</text>
</comment>
<dbReference type="Pfam" id="PF00440">
    <property type="entry name" value="TetR_N"/>
    <property type="match status" value="1"/>
</dbReference>
<feature type="domain" description="HTH tetR-type" evidence="5">
    <location>
        <begin position="16"/>
        <end position="47"/>
    </location>
</feature>
<evidence type="ECO:0000256" key="2">
    <source>
        <dbReference type="ARBA" id="ARBA00023015"/>
    </source>
</evidence>
<dbReference type="InterPro" id="IPR036271">
    <property type="entry name" value="Tet_transcr_reg_TetR-rel_C_sf"/>
</dbReference>
<proteinExistence type="predicted"/>
<dbReference type="InterPro" id="IPR001647">
    <property type="entry name" value="HTH_TetR"/>
</dbReference>
<evidence type="ECO:0000259" key="5">
    <source>
        <dbReference type="Pfam" id="PF00440"/>
    </source>
</evidence>
<dbReference type="EMBL" id="DXGD01000318">
    <property type="protein sequence ID" value="HIX00185.1"/>
    <property type="molecule type" value="Genomic_DNA"/>
</dbReference>
<reference evidence="7" key="2">
    <citation type="submission" date="2021-04" db="EMBL/GenBank/DDBJ databases">
        <authorList>
            <person name="Gilroy R."/>
        </authorList>
    </citation>
    <scope>NUCLEOTIDE SEQUENCE</scope>
    <source>
        <strain evidence="7">ChiHejej3B27-3195</strain>
    </source>
</reference>
<keyword evidence="4" id="KW-0804">Transcription</keyword>
<evidence type="ECO:0000259" key="6">
    <source>
        <dbReference type="Pfam" id="PF13977"/>
    </source>
</evidence>
<evidence type="ECO:0000256" key="4">
    <source>
        <dbReference type="ARBA" id="ARBA00023163"/>
    </source>
</evidence>
<keyword evidence="2" id="KW-0805">Transcription regulation</keyword>
<dbReference type="Gene3D" id="1.10.357.10">
    <property type="entry name" value="Tetracycline Repressor, domain 2"/>
    <property type="match status" value="1"/>
</dbReference>
<dbReference type="SUPFAM" id="SSF48498">
    <property type="entry name" value="Tetracyclin repressor-like, C-terminal domain"/>
    <property type="match status" value="1"/>
</dbReference>
<evidence type="ECO:0000313" key="7">
    <source>
        <dbReference type="EMBL" id="HIX00185.1"/>
    </source>
</evidence>
<dbReference type="InterPro" id="IPR039538">
    <property type="entry name" value="BetI_C"/>
</dbReference>
<feature type="domain" description="BetI-type transcriptional repressor C-terminal" evidence="6">
    <location>
        <begin position="85"/>
        <end position="187"/>
    </location>
</feature>
<dbReference type="AlphaFoldDB" id="A0A9D1UTK3"/>
<keyword evidence="3" id="KW-0238">DNA-binding</keyword>
<accession>A0A9D1UTK3</accession>
<evidence type="ECO:0000256" key="3">
    <source>
        <dbReference type="ARBA" id="ARBA00023125"/>
    </source>
</evidence>
<dbReference type="GO" id="GO:0003677">
    <property type="term" value="F:DNA binding"/>
    <property type="evidence" value="ECO:0007669"/>
    <property type="project" value="UniProtKB-KW"/>
</dbReference>
<evidence type="ECO:0000313" key="8">
    <source>
        <dbReference type="Proteomes" id="UP000824151"/>
    </source>
</evidence>
<dbReference type="SUPFAM" id="SSF46689">
    <property type="entry name" value="Homeodomain-like"/>
    <property type="match status" value="1"/>
</dbReference>
<dbReference type="Pfam" id="PF13977">
    <property type="entry name" value="TetR_C_6"/>
    <property type="match status" value="1"/>
</dbReference>